<feature type="compositionally biased region" description="Basic and acidic residues" evidence="1">
    <location>
        <begin position="23"/>
        <end position="37"/>
    </location>
</feature>
<evidence type="ECO:0000313" key="3">
    <source>
        <dbReference type="Proteomes" id="UP001515480"/>
    </source>
</evidence>
<dbReference type="AlphaFoldDB" id="A0AB34JLE4"/>
<feature type="compositionally biased region" description="Polar residues" evidence="1">
    <location>
        <begin position="38"/>
        <end position="50"/>
    </location>
</feature>
<comment type="caution">
    <text evidence="2">The sequence shown here is derived from an EMBL/GenBank/DDBJ whole genome shotgun (WGS) entry which is preliminary data.</text>
</comment>
<reference evidence="2 3" key="1">
    <citation type="journal article" date="2024" name="Science">
        <title>Giant polyketide synthase enzymes in the biosynthesis of giant marine polyether toxins.</title>
        <authorList>
            <person name="Fallon T.R."/>
            <person name="Shende V.V."/>
            <person name="Wierzbicki I.H."/>
            <person name="Pendleton A.L."/>
            <person name="Watervoot N.F."/>
            <person name="Auber R.P."/>
            <person name="Gonzalez D.J."/>
            <person name="Wisecaver J.H."/>
            <person name="Moore B.S."/>
        </authorList>
    </citation>
    <scope>NUCLEOTIDE SEQUENCE [LARGE SCALE GENOMIC DNA]</scope>
    <source>
        <strain evidence="2 3">12B1</strain>
    </source>
</reference>
<proteinExistence type="predicted"/>
<keyword evidence="3" id="KW-1185">Reference proteome</keyword>
<dbReference type="Proteomes" id="UP001515480">
    <property type="component" value="Unassembled WGS sequence"/>
</dbReference>
<accession>A0AB34JLE4</accession>
<feature type="region of interest" description="Disordered" evidence="1">
    <location>
        <begin position="19"/>
        <end position="53"/>
    </location>
</feature>
<organism evidence="2 3">
    <name type="scientific">Prymnesium parvum</name>
    <name type="common">Toxic golden alga</name>
    <dbReference type="NCBI Taxonomy" id="97485"/>
    <lineage>
        <taxon>Eukaryota</taxon>
        <taxon>Haptista</taxon>
        <taxon>Haptophyta</taxon>
        <taxon>Prymnesiophyceae</taxon>
        <taxon>Prymnesiales</taxon>
        <taxon>Prymnesiaceae</taxon>
        <taxon>Prymnesium</taxon>
    </lineage>
</organism>
<name>A0AB34JLE4_PRYPA</name>
<feature type="region of interest" description="Disordered" evidence="1">
    <location>
        <begin position="68"/>
        <end position="99"/>
    </location>
</feature>
<evidence type="ECO:0000256" key="1">
    <source>
        <dbReference type="SAM" id="MobiDB-lite"/>
    </source>
</evidence>
<dbReference type="EMBL" id="JBGBPQ010000007">
    <property type="protein sequence ID" value="KAL1521738.1"/>
    <property type="molecule type" value="Genomic_DNA"/>
</dbReference>
<evidence type="ECO:0000313" key="2">
    <source>
        <dbReference type="EMBL" id="KAL1521738.1"/>
    </source>
</evidence>
<sequence length="282" mass="29298">MALLLPLATVAAGAGYATRRWLHAKDEESTDGVRSESQDLSSAPAESSTAPCEEIDDSASLLLGEDAAVGPMPRDDEAELAPDAPPAATHDADERDSTARQMIRDAVAVYRSRAYTGSITISHKVGIFTETCSLSVRNDVAAALPEDGAANGALPADNPKLGRALAALLARLERRAVSWDSMDSGCMQGLDPLLSTSASFGFAVPLIKVGWGFTISLSITKTSLLRWARRRDGGDVVAKAIASPSASDDTSSALAASADALLLADESKNWALASNASCPAKV</sequence>
<gene>
    <name evidence="2" type="ORF">AB1Y20_021393</name>
</gene>
<protein>
    <submittedName>
        <fullName evidence="2">Uncharacterized protein</fullName>
    </submittedName>
</protein>